<keyword evidence="4" id="KW-1185">Reference proteome</keyword>
<dbReference type="Gene3D" id="3.90.950.20">
    <property type="entry name" value="CinA-like"/>
    <property type="match status" value="1"/>
</dbReference>
<dbReference type="OrthoDB" id="9801454at2"/>
<sequence length="420" mass="46809">MQAVLIIIGDEILSGNTIDTNSNFMAAQLKEIGIPVKQILTVSDEVESIKSALKLGFEMGNLVISTGGLGPTNDDVTKKAFKEFFNDEIIFHQETYDHLERLFIKRKRTRLLDLNRSQAEVLSKAVIFQNDNGTAPGQMVSENGKTAIFLPGVPYEMKPLFSHKVIPWLMRNFQLGHLLTRVVSVVGIPESLLSDTIQQWESELPDHLSLSYLPIGNRIKLRISGSSDDRIQLENELEEQVQKLKPYITGHILSFNGNEIQDIVKEILLTKNLTISSAESCTGGGIARLLTSCSGSSGYFSGGIIAYDARKKIEILGVSENTIRQKTTVSQEIAQEMSLGCQKLFKTNIAVATTGVAGPSSDEFGNEVGMVFYSIRIDEKEYTLKLFLPHLDRNDFMNFVSQRVLQKLAELLVHPEKREE</sequence>
<dbReference type="PIRSF" id="PIRSF006728">
    <property type="entry name" value="CinA"/>
    <property type="match status" value="1"/>
</dbReference>
<dbReference type="InterPro" id="IPR001453">
    <property type="entry name" value="MoaB/Mog_dom"/>
</dbReference>
<proteinExistence type="inferred from homology"/>
<comment type="caution">
    <text evidence="3">The sequence shown here is derived from an EMBL/GenBank/DDBJ whole genome shotgun (WGS) entry which is preliminary data.</text>
</comment>
<dbReference type="HAMAP" id="MF_00226_B">
    <property type="entry name" value="CinA_B"/>
    <property type="match status" value="1"/>
</dbReference>
<name>A0A368MWI0_9FLAO</name>
<dbReference type="Pfam" id="PF18146">
    <property type="entry name" value="CinA_KH"/>
    <property type="match status" value="1"/>
</dbReference>
<dbReference type="Pfam" id="PF00994">
    <property type="entry name" value="MoCF_biosynth"/>
    <property type="match status" value="1"/>
</dbReference>
<dbReference type="SMART" id="SM00852">
    <property type="entry name" value="MoCF_biosynth"/>
    <property type="match status" value="1"/>
</dbReference>
<dbReference type="NCBIfam" id="TIGR00200">
    <property type="entry name" value="cinA_nterm"/>
    <property type="match status" value="1"/>
</dbReference>
<evidence type="ECO:0000256" key="1">
    <source>
        <dbReference type="HAMAP-Rule" id="MF_00226"/>
    </source>
</evidence>
<gene>
    <name evidence="3" type="ORF">DQ356_09705</name>
</gene>
<dbReference type="InterPro" id="IPR036653">
    <property type="entry name" value="CinA-like_C"/>
</dbReference>
<dbReference type="AlphaFoldDB" id="A0A368MWI0"/>
<dbReference type="SUPFAM" id="SSF53218">
    <property type="entry name" value="Molybdenum cofactor biosynthesis proteins"/>
    <property type="match status" value="1"/>
</dbReference>
<evidence type="ECO:0000259" key="2">
    <source>
        <dbReference type="SMART" id="SM00852"/>
    </source>
</evidence>
<dbReference type="NCBIfam" id="TIGR00199">
    <property type="entry name" value="PncC_domain"/>
    <property type="match status" value="1"/>
</dbReference>
<dbReference type="EMBL" id="QPIE01000007">
    <property type="protein sequence ID" value="RCU42366.1"/>
    <property type="molecule type" value="Genomic_DNA"/>
</dbReference>
<keyword evidence="3" id="KW-0378">Hydrolase</keyword>
<dbReference type="InterPro" id="IPR036425">
    <property type="entry name" value="MoaB/Mog-like_dom_sf"/>
</dbReference>
<dbReference type="PANTHER" id="PTHR13939:SF0">
    <property type="entry name" value="NMN AMIDOHYDROLASE-LIKE PROTEIN YFAY"/>
    <property type="match status" value="1"/>
</dbReference>
<dbReference type="PANTHER" id="PTHR13939">
    <property type="entry name" value="NICOTINAMIDE-NUCLEOTIDE AMIDOHYDROLASE PNCC"/>
    <property type="match status" value="1"/>
</dbReference>
<dbReference type="InterPro" id="IPR008136">
    <property type="entry name" value="CinA_C"/>
</dbReference>
<comment type="similarity">
    <text evidence="1">Belongs to the CinA family.</text>
</comment>
<feature type="domain" description="MoaB/Mog" evidence="2">
    <location>
        <begin position="4"/>
        <end position="172"/>
    </location>
</feature>
<dbReference type="InterPro" id="IPR050101">
    <property type="entry name" value="CinA"/>
</dbReference>
<dbReference type="InterPro" id="IPR041424">
    <property type="entry name" value="CinA_KH"/>
</dbReference>
<dbReference type="Proteomes" id="UP000252172">
    <property type="component" value="Unassembled WGS sequence"/>
</dbReference>
<dbReference type="CDD" id="cd00885">
    <property type="entry name" value="cinA"/>
    <property type="match status" value="1"/>
</dbReference>
<evidence type="ECO:0000313" key="4">
    <source>
        <dbReference type="Proteomes" id="UP000252172"/>
    </source>
</evidence>
<dbReference type="Pfam" id="PF02464">
    <property type="entry name" value="CinA"/>
    <property type="match status" value="1"/>
</dbReference>
<organism evidence="3 4">
    <name type="scientific">Chryseobacterium lacus</name>
    <dbReference type="NCBI Taxonomy" id="2058346"/>
    <lineage>
        <taxon>Bacteria</taxon>
        <taxon>Pseudomonadati</taxon>
        <taxon>Bacteroidota</taxon>
        <taxon>Flavobacteriia</taxon>
        <taxon>Flavobacteriales</taxon>
        <taxon>Weeksellaceae</taxon>
        <taxon>Chryseobacterium group</taxon>
        <taxon>Chryseobacterium</taxon>
    </lineage>
</organism>
<dbReference type="RefSeq" id="WP_114304301.1">
    <property type="nucleotide sequence ID" value="NZ_QPIE01000007.1"/>
</dbReference>
<dbReference type="GO" id="GO:0016787">
    <property type="term" value="F:hydrolase activity"/>
    <property type="evidence" value="ECO:0007669"/>
    <property type="project" value="UniProtKB-KW"/>
</dbReference>
<reference evidence="3 4" key="1">
    <citation type="submission" date="2018-07" db="EMBL/GenBank/DDBJ databases">
        <title>Chryseobacterium lacus sp. nov., isolated from lake water.</title>
        <authorList>
            <person name="Li C.-M."/>
        </authorList>
    </citation>
    <scope>NUCLEOTIDE SEQUENCE [LARGE SCALE GENOMIC DNA]</scope>
    <source>
        <strain evidence="3 4">YLOS41</strain>
    </source>
</reference>
<protein>
    <recommendedName>
        <fullName evidence="1">CinA-like protein</fullName>
    </recommendedName>
</protein>
<dbReference type="InterPro" id="IPR008135">
    <property type="entry name" value="Competence-induced_CinA"/>
</dbReference>
<dbReference type="Gene3D" id="3.40.980.10">
    <property type="entry name" value="MoaB/Mog-like domain"/>
    <property type="match status" value="1"/>
</dbReference>
<evidence type="ECO:0000313" key="3">
    <source>
        <dbReference type="EMBL" id="RCU42366.1"/>
    </source>
</evidence>
<dbReference type="SUPFAM" id="SSF142433">
    <property type="entry name" value="CinA-like"/>
    <property type="match status" value="1"/>
</dbReference>
<accession>A0A368MWI0</accession>